<evidence type="ECO:0000313" key="3">
    <source>
        <dbReference type="Proteomes" id="UP000663864"/>
    </source>
</evidence>
<name>A0A815FX95_9BILA</name>
<sequence length="117" mass="13978">MRRKKRKKKEKARDRQIKYKNMIKIFCSHLFLLITVFILSLLFTIVNCNNNDDIIEATSFETRPITKITKNHLYDLLAQANLNDEEINIFIQDLLQSYPNRRSSFYAMRGKRRAILP</sequence>
<keyword evidence="1" id="KW-1133">Transmembrane helix</keyword>
<organism evidence="2 3">
    <name type="scientific">Rotaria sordida</name>
    <dbReference type="NCBI Taxonomy" id="392033"/>
    <lineage>
        <taxon>Eukaryota</taxon>
        <taxon>Metazoa</taxon>
        <taxon>Spiralia</taxon>
        <taxon>Gnathifera</taxon>
        <taxon>Rotifera</taxon>
        <taxon>Eurotatoria</taxon>
        <taxon>Bdelloidea</taxon>
        <taxon>Philodinida</taxon>
        <taxon>Philodinidae</taxon>
        <taxon>Rotaria</taxon>
    </lineage>
</organism>
<protein>
    <submittedName>
        <fullName evidence="2">Uncharacterized protein</fullName>
    </submittedName>
</protein>
<evidence type="ECO:0000256" key="1">
    <source>
        <dbReference type="SAM" id="Phobius"/>
    </source>
</evidence>
<dbReference type="Proteomes" id="UP000663864">
    <property type="component" value="Unassembled WGS sequence"/>
</dbReference>
<evidence type="ECO:0000313" key="2">
    <source>
        <dbReference type="EMBL" id="CAF1331115.1"/>
    </source>
</evidence>
<keyword evidence="1" id="KW-0472">Membrane</keyword>
<keyword evidence="1" id="KW-0812">Transmembrane</keyword>
<reference evidence="2" key="1">
    <citation type="submission" date="2021-02" db="EMBL/GenBank/DDBJ databases">
        <authorList>
            <person name="Nowell W R."/>
        </authorList>
    </citation>
    <scope>NUCLEOTIDE SEQUENCE</scope>
</reference>
<gene>
    <name evidence="2" type="ORF">ZHD862_LOCUS29527</name>
</gene>
<feature type="transmembrane region" description="Helical" evidence="1">
    <location>
        <begin position="21"/>
        <end position="46"/>
    </location>
</feature>
<dbReference type="EMBL" id="CAJNOT010002618">
    <property type="protein sequence ID" value="CAF1331115.1"/>
    <property type="molecule type" value="Genomic_DNA"/>
</dbReference>
<comment type="caution">
    <text evidence="2">The sequence shown here is derived from an EMBL/GenBank/DDBJ whole genome shotgun (WGS) entry which is preliminary data.</text>
</comment>
<dbReference type="AlphaFoldDB" id="A0A815FX95"/>
<proteinExistence type="predicted"/>
<accession>A0A815FX95</accession>